<dbReference type="Gene3D" id="2.60.40.1080">
    <property type="match status" value="2"/>
</dbReference>
<keyword evidence="1" id="KW-0732">Signal</keyword>
<dbReference type="Pfam" id="PF07587">
    <property type="entry name" value="PSD1"/>
    <property type="match status" value="1"/>
</dbReference>
<evidence type="ECO:0000259" key="2">
    <source>
        <dbReference type="Pfam" id="PF07583"/>
    </source>
</evidence>
<keyword evidence="5" id="KW-1185">Reference proteome</keyword>
<protein>
    <submittedName>
        <fullName evidence="4">DUF1553 domain-containing protein</fullName>
    </submittedName>
</protein>
<accession>A0A432MGX8</accession>
<sequence length="814" mass="89818">MPASYPTRVLAAALAATALGGSARADEPALADLLAFPPQINLSTDRDRQSIVVQAIFADDTTRDVTAEATFTLADPSLVRVEGATYFPAADGTTELTISFGGRSVTVPVTVSRAQEHPALSYRLDVMPVFMKAGCNTGSCHGAARGKDGFRLSLFGFDPEGDYHRLLRELPGRRINLAVPDASTVLEKGAGLVPHSGGQRFSTDGELYATVREWIAAGAPNDDVSTLPTITAVELYPRSAVLDGKGSTQQLTVRAVYSDGTDRDVTSLAVFLTNNETSAAVDEAGLVTAGERGEAFVMARFETFTVGSQFLVLPKGLEFSYPEEPEANYIDTLVANKLRKIRIAPSGLCSDEVFLRRASIDLVGLLPTPEQYHAFLADTDPNKRAKLIDELLSRKEFSEIWVQKWAELLQVRTVPNRIEYKGMYLYYNWLVDQLANDVPMDEMTRRLLSASGGTFQNPATNFYQGTDDKLLLAENVAQVFMGMRIQCAQCHNHPFDRWTQDDYYGFVAFFAQIGKKQGDDYRETIIFNSGGGETKHPVGGRVMPPKFLGGEVPDVSGKDRRQVLAEWLASPRNPYFATSFVNRVWAHFFGIGIVEPVDDFRVSNPASNPELLDELARRFTESGYDLKALVRDICNSRTYQRDTVANESNAHDSVNFARANLRRIKAENLLDIISQVTDTKDKFQGLPLGARAVQIADGRSSNYFLTTFGRATRETVCSCEVKMEPTLSQSLHLLNGSTTNAKIRQSPVLKALSESESPPEELIADLYIRCLTRPPTEEETAQLLPLFGEGSNRQHALEDVAWALLNSREFIFNH</sequence>
<proteinExistence type="predicted"/>
<reference evidence="4 5" key="2">
    <citation type="submission" date="2019-01" db="EMBL/GenBank/DDBJ databases">
        <title>Tautonia sociabilis, a novel thermotolerant planctomycete of Isosphaeraceae family, isolated from a 4000 m deep subterranean habitat.</title>
        <authorList>
            <person name="Kovaleva O.L."/>
            <person name="Elcheninov A.G."/>
            <person name="Van Heerden E."/>
            <person name="Toshchakov S.V."/>
            <person name="Novikov A."/>
            <person name="Bonch-Osmolovskaya E.A."/>
            <person name="Kublanov I.V."/>
        </authorList>
    </citation>
    <scope>NUCLEOTIDE SEQUENCE [LARGE SCALE GENOMIC DNA]</scope>
    <source>
        <strain evidence="4 5">GM2012</strain>
    </source>
</reference>
<feature type="chain" id="PRO_5019215639" evidence="1">
    <location>
        <begin position="26"/>
        <end position="814"/>
    </location>
</feature>
<feature type="domain" description="DUF1549" evidence="2">
    <location>
        <begin position="330"/>
        <end position="513"/>
    </location>
</feature>
<feature type="signal peptide" evidence="1">
    <location>
        <begin position="1"/>
        <end position="25"/>
    </location>
</feature>
<comment type="caution">
    <text evidence="4">The sequence shown here is derived from an EMBL/GenBank/DDBJ whole genome shotgun (WGS) entry which is preliminary data.</text>
</comment>
<feature type="domain" description="DUF1553" evidence="3">
    <location>
        <begin position="560"/>
        <end position="784"/>
    </location>
</feature>
<evidence type="ECO:0000313" key="4">
    <source>
        <dbReference type="EMBL" id="RUL86086.1"/>
    </source>
</evidence>
<dbReference type="AlphaFoldDB" id="A0A432MGX8"/>
<evidence type="ECO:0000313" key="5">
    <source>
        <dbReference type="Proteomes" id="UP000280296"/>
    </source>
</evidence>
<dbReference type="PANTHER" id="PTHR35889:SF3">
    <property type="entry name" value="F-BOX DOMAIN-CONTAINING PROTEIN"/>
    <property type="match status" value="1"/>
</dbReference>
<dbReference type="EMBL" id="RYZH01000034">
    <property type="protein sequence ID" value="RUL86086.1"/>
    <property type="molecule type" value="Genomic_DNA"/>
</dbReference>
<evidence type="ECO:0000259" key="3">
    <source>
        <dbReference type="Pfam" id="PF07587"/>
    </source>
</evidence>
<dbReference type="SUPFAM" id="SSF49373">
    <property type="entry name" value="Invasin/intimin cell-adhesion fragments"/>
    <property type="match status" value="1"/>
</dbReference>
<dbReference type="InterPro" id="IPR011444">
    <property type="entry name" value="DUF1549"/>
</dbReference>
<organism evidence="4 5">
    <name type="scientific">Tautonia sociabilis</name>
    <dbReference type="NCBI Taxonomy" id="2080755"/>
    <lineage>
        <taxon>Bacteria</taxon>
        <taxon>Pseudomonadati</taxon>
        <taxon>Planctomycetota</taxon>
        <taxon>Planctomycetia</taxon>
        <taxon>Isosphaerales</taxon>
        <taxon>Isosphaeraceae</taxon>
        <taxon>Tautonia</taxon>
    </lineage>
</organism>
<dbReference type="Proteomes" id="UP000280296">
    <property type="component" value="Unassembled WGS sequence"/>
</dbReference>
<dbReference type="PANTHER" id="PTHR35889">
    <property type="entry name" value="CYCLOINULO-OLIGOSACCHARIDE FRUCTANOTRANSFERASE-RELATED"/>
    <property type="match status" value="1"/>
</dbReference>
<gene>
    <name evidence="4" type="ORF">TsocGM_16850</name>
</gene>
<dbReference type="InterPro" id="IPR008964">
    <property type="entry name" value="Invasin/intimin_cell_adhesion"/>
</dbReference>
<dbReference type="RefSeq" id="WP_126726633.1">
    <property type="nucleotide sequence ID" value="NZ_RYZH01000034.1"/>
</dbReference>
<dbReference type="Pfam" id="PF07583">
    <property type="entry name" value="PSCyt2"/>
    <property type="match status" value="1"/>
</dbReference>
<reference evidence="4 5" key="1">
    <citation type="submission" date="2018-12" db="EMBL/GenBank/DDBJ databases">
        <authorList>
            <person name="Toschakov S.V."/>
        </authorList>
    </citation>
    <scope>NUCLEOTIDE SEQUENCE [LARGE SCALE GENOMIC DNA]</scope>
    <source>
        <strain evidence="4 5">GM2012</strain>
    </source>
</reference>
<dbReference type="OrthoDB" id="289126at2"/>
<name>A0A432MGX8_9BACT</name>
<dbReference type="InterPro" id="IPR022655">
    <property type="entry name" value="DUF1553"/>
</dbReference>
<evidence type="ECO:0000256" key="1">
    <source>
        <dbReference type="SAM" id="SignalP"/>
    </source>
</evidence>